<evidence type="ECO:0000256" key="1">
    <source>
        <dbReference type="ARBA" id="ARBA00022729"/>
    </source>
</evidence>
<dbReference type="SUPFAM" id="SSF109998">
    <property type="entry name" value="Triger factor/SurA peptide-binding domain-like"/>
    <property type="match status" value="1"/>
</dbReference>
<gene>
    <name evidence="4" type="primary">epsD</name>
    <name evidence="4" type="ORF">EOE66_16740</name>
</gene>
<organism evidence="4 5">
    <name type="scientific">Rubrivivax rivuli</name>
    <dbReference type="NCBI Taxonomy" id="1862385"/>
    <lineage>
        <taxon>Bacteria</taxon>
        <taxon>Pseudomonadati</taxon>
        <taxon>Pseudomonadota</taxon>
        <taxon>Betaproteobacteria</taxon>
        <taxon>Burkholderiales</taxon>
        <taxon>Sphaerotilaceae</taxon>
        <taxon>Rubrivivax</taxon>
    </lineage>
</organism>
<protein>
    <submittedName>
        <fullName evidence="4">Peptidyl-prolyl cis-trans isomerase, EpsD family</fullName>
        <ecNumber evidence="4">5.2.1.8</ecNumber>
    </submittedName>
</protein>
<dbReference type="EMBL" id="SACR01000005">
    <property type="protein sequence ID" value="RVU44327.1"/>
    <property type="molecule type" value="Genomic_DNA"/>
</dbReference>
<evidence type="ECO:0000259" key="3">
    <source>
        <dbReference type="Pfam" id="PF13145"/>
    </source>
</evidence>
<name>A0A437RCA6_9BURK</name>
<feature type="signal peptide" evidence="2">
    <location>
        <begin position="1"/>
        <end position="27"/>
    </location>
</feature>
<dbReference type="EC" id="5.2.1.8" evidence="4"/>
<comment type="caution">
    <text evidence="4">The sequence shown here is derived from an EMBL/GenBank/DDBJ whole genome shotgun (WGS) entry which is preliminary data.</text>
</comment>
<dbReference type="RefSeq" id="WP_128229875.1">
    <property type="nucleotide sequence ID" value="NZ_SACR01000005.1"/>
</dbReference>
<feature type="chain" id="PRO_5019523074" evidence="2">
    <location>
        <begin position="28"/>
        <end position="321"/>
    </location>
</feature>
<accession>A0A437RCA6</accession>
<dbReference type="InterPro" id="IPR050280">
    <property type="entry name" value="OMP_Chaperone_SurA"/>
</dbReference>
<evidence type="ECO:0000313" key="5">
    <source>
        <dbReference type="Proteomes" id="UP000285575"/>
    </source>
</evidence>
<dbReference type="PROSITE" id="PS51257">
    <property type="entry name" value="PROKAR_LIPOPROTEIN"/>
    <property type="match status" value="1"/>
</dbReference>
<dbReference type="PANTHER" id="PTHR47637:SF1">
    <property type="entry name" value="CHAPERONE SURA"/>
    <property type="match status" value="1"/>
</dbReference>
<feature type="domain" description="PpiC" evidence="3">
    <location>
        <begin position="133"/>
        <end position="251"/>
    </location>
</feature>
<dbReference type="InterPro" id="IPR014274">
    <property type="entry name" value="PPIase_EpsD"/>
</dbReference>
<dbReference type="OrthoDB" id="5564407at2"/>
<evidence type="ECO:0000313" key="4">
    <source>
        <dbReference type="EMBL" id="RVU44327.1"/>
    </source>
</evidence>
<evidence type="ECO:0000256" key="2">
    <source>
        <dbReference type="SAM" id="SignalP"/>
    </source>
</evidence>
<dbReference type="PANTHER" id="PTHR47637">
    <property type="entry name" value="CHAPERONE SURA"/>
    <property type="match status" value="1"/>
</dbReference>
<keyword evidence="1 2" id="KW-0732">Signal</keyword>
<keyword evidence="4" id="KW-0413">Isomerase</keyword>
<reference evidence="4 5" key="1">
    <citation type="submission" date="2019-01" db="EMBL/GenBank/DDBJ databases">
        <authorList>
            <person name="Chen W.-M."/>
        </authorList>
    </citation>
    <scope>NUCLEOTIDE SEQUENCE [LARGE SCALE GENOMIC DNA]</scope>
    <source>
        <strain evidence="4 5">KYPY4</strain>
    </source>
</reference>
<dbReference type="AlphaFoldDB" id="A0A437RCA6"/>
<dbReference type="Gene3D" id="6.10.140.970">
    <property type="match status" value="1"/>
</dbReference>
<dbReference type="Pfam" id="PF13145">
    <property type="entry name" value="Rotamase_2"/>
    <property type="match status" value="1"/>
</dbReference>
<dbReference type="InterPro" id="IPR027304">
    <property type="entry name" value="Trigger_fact/SurA_dom_sf"/>
</dbReference>
<keyword evidence="5" id="KW-1185">Reference proteome</keyword>
<sequence>MRLKMFKTPSLAQRGTRVLALTLLASAAVMVAGCGEKKDKAASQTAAKVNKDEITVHQINFVLQQQRGLKPEQADAASRQILERLVDQQLTLQKGEDQKIDRDPRVVQQLEAARREILSRAYLEKVGEAAPKPTPEEIKKYYDEKPALFRERRIYSIQEITIEARPEQVNELREQLAGAKNINEFVEYLKAKEYRFNGNQAVRAAEQLPLNSLDTFARMKDGQAMLVPGANGVQVIVLAGSRNQPVGEDQARPAIEAYLLNERKRKLVEDELKALRAAAKIEYVGKFAEAAASAPAGAAPAAPAASTGLSATDISKGMGLK</sequence>
<dbReference type="GO" id="GO:0003755">
    <property type="term" value="F:peptidyl-prolyl cis-trans isomerase activity"/>
    <property type="evidence" value="ECO:0007669"/>
    <property type="project" value="UniProtKB-EC"/>
</dbReference>
<dbReference type="InterPro" id="IPR000297">
    <property type="entry name" value="PPIase_PpiC"/>
</dbReference>
<dbReference type="NCBIfam" id="TIGR02925">
    <property type="entry name" value="cis_trans_EpsD"/>
    <property type="match status" value="1"/>
</dbReference>
<dbReference type="Gene3D" id="1.10.8.1040">
    <property type="match status" value="1"/>
</dbReference>
<dbReference type="Pfam" id="PF13624">
    <property type="entry name" value="SurA_N_3"/>
    <property type="match status" value="1"/>
</dbReference>
<proteinExistence type="predicted"/>
<dbReference type="Proteomes" id="UP000285575">
    <property type="component" value="Unassembled WGS sequence"/>
</dbReference>